<proteinExistence type="predicted"/>
<dbReference type="InterPro" id="IPR013103">
    <property type="entry name" value="RVT_2"/>
</dbReference>
<organism evidence="2">
    <name type="scientific">Albugo laibachii Nc14</name>
    <dbReference type="NCBI Taxonomy" id="890382"/>
    <lineage>
        <taxon>Eukaryota</taxon>
        <taxon>Sar</taxon>
        <taxon>Stramenopiles</taxon>
        <taxon>Oomycota</taxon>
        <taxon>Peronosporomycetes</taxon>
        <taxon>Albuginales</taxon>
        <taxon>Albuginaceae</taxon>
        <taxon>Albugo</taxon>
    </lineage>
</organism>
<feature type="domain" description="Reverse transcriptase Ty1/copia-type" evidence="1">
    <location>
        <begin position="24"/>
        <end position="133"/>
    </location>
</feature>
<dbReference type="Pfam" id="PF07727">
    <property type="entry name" value="RVT_2"/>
    <property type="match status" value="1"/>
</dbReference>
<evidence type="ECO:0000259" key="1">
    <source>
        <dbReference type="Pfam" id="PF07727"/>
    </source>
</evidence>
<evidence type="ECO:0000313" key="2">
    <source>
        <dbReference type="EMBL" id="CCA26317.1"/>
    </source>
</evidence>
<protein>
    <submittedName>
        <fullName evidence="2">Uncharacterized protein AlNc14C365G11054</fullName>
    </submittedName>
</protein>
<sequence length="150" mass="16988">MEDPQAEQWRQAMRTEIASLEQHDTWEIINKPQDAKLLHSKCVYKIKQHADGSIERYKARLVARGDEQIYGVDSTYNFSAVLELISSKVILAVPRIWRVPVRHGDVTSAYVKANKEAGLGILLHIPQGMELEDGQLSKFGVKDENQSRCG</sequence>
<dbReference type="HOGENOM" id="CLU_001650_17_2_1"/>
<dbReference type="AlphaFoldDB" id="F0WXW9"/>
<name>F0WXW9_9STRA</name>
<reference evidence="2" key="2">
    <citation type="submission" date="2011-02" db="EMBL/GenBank/DDBJ databases">
        <authorList>
            <person name="MacLean D."/>
        </authorList>
    </citation>
    <scope>NUCLEOTIDE SEQUENCE</scope>
</reference>
<accession>F0WXW9</accession>
<dbReference type="EMBL" id="FR824410">
    <property type="protein sequence ID" value="CCA26317.1"/>
    <property type="molecule type" value="Genomic_DNA"/>
</dbReference>
<gene>
    <name evidence="2" type="primary">AlNc14C365G11054</name>
    <name evidence="2" type="ORF">ALNC14_124610</name>
</gene>
<reference evidence="2" key="1">
    <citation type="journal article" date="2011" name="PLoS Biol.">
        <title>Gene gain and loss during evolution of obligate parasitism in the white rust pathogen of Arabidopsis thaliana.</title>
        <authorList>
            <person name="Kemen E."/>
            <person name="Gardiner A."/>
            <person name="Schultz-Larsen T."/>
            <person name="Kemen A.C."/>
            <person name="Balmuth A.L."/>
            <person name="Robert-Seilaniantz A."/>
            <person name="Bailey K."/>
            <person name="Holub E."/>
            <person name="Studholme D.J."/>
            <person name="Maclean D."/>
            <person name="Jones J.D."/>
        </authorList>
    </citation>
    <scope>NUCLEOTIDE SEQUENCE</scope>
</reference>